<comment type="caution">
    <text evidence="1">The sequence shown here is derived from an EMBL/GenBank/DDBJ whole genome shotgun (WGS) entry which is preliminary data.</text>
</comment>
<proteinExistence type="predicted"/>
<sequence length="252" mass="28449">MSSLGVCNINNKFCGCQTYMENDNNPGKCFYCNHFNAFHTGFSILFRNSSTPFLGACQKEGASCGCQAFFAVSNDRLKCKYCDHFSALHKMTFPNSVSSLSESINKKSVGIIRREGNKILTTGHPKSQSLTLNNILLFFKYSWKNKSAPRKNTSTWKKMKKRGLIIERVTFNKDDIKNFNTKIVSLFQIDIVANNIIILKGTKGEFKSSICQNKTLKNLRSNISKSNRKLYLALVDNSNDESSVMNIKNLIS</sequence>
<evidence type="ECO:0000313" key="1">
    <source>
        <dbReference type="EMBL" id="PKC56343.1"/>
    </source>
</evidence>
<gene>
    <name evidence="1" type="ORF">RhiirA1_474139</name>
</gene>
<dbReference type="Proteomes" id="UP000232688">
    <property type="component" value="Unassembled WGS sequence"/>
</dbReference>
<name>A0A2N0QZ57_9GLOM</name>
<reference evidence="1 2" key="1">
    <citation type="submission" date="2017-10" db="EMBL/GenBank/DDBJ databases">
        <title>Extensive intraspecific genome diversity in a model arbuscular mycorrhizal fungus.</title>
        <authorList>
            <person name="Chen E.C.H."/>
            <person name="Morin E."/>
            <person name="Baudet D."/>
            <person name="Noel J."/>
            <person name="Ndikumana S."/>
            <person name="Charron P."/>
            <person name="St-Onge C."/>
            <person name="Giorgi J."/>
            <person name="Grigoriev I.V."/>
            <person name="Roux C."/>
            <person name="Martin F.M."/>
            <person name="Corradi N."/>
        </authorList>
    </citation>
    <scope>NUCLEOTIDE SEQUENCE [LARGE SCALE GENOMIC DNA]</scope>
    <source>
        <strain evidence="1 2">A1</strain>
    </source>
</reference>
<dbReference type="AlphaFoldDB" id="A0A2N0QZ57"/>
<dbReference type="VEuPathDB" id="FungiDB:RhiirFUN_008148"/>
<organism evidence="1 2">
    <name type="scientific">Rhizophagus irregularis</name>
    <dbReference type="NCBI Taxonomy" id="588596"/>
    <lineage>
        <taxon>Eukaryota</taxon>
        <taxon>Fungi</taxon>
        <taxon>Fungi incertae sedis</taxon>
        <taxon>Mucoromycota</taxon>
        <taxon>Glomeromycotina</taxon>
        <taxon>Glomeromycetes</taxon>
        <taxon>Glomerales</taxon>
        <taxon>Glomeraceae</taxon>
        <taxon>Rhizophagus</taxon>
    </lineage>
</organism>
<dbReference type="EMBL" id="LLXH01002181">
    <property type="protein sequence ID" value="PKC56343.1"/>
    <property type="molecule type" value="Genomic_DNA"/>
</dbReference>
<protein>
    <submittedName>
        <fullName evidence="1">Uncharacterized protein</fullName>
    </submittedName>
</protein>
<accession>A0A2N0QZ57</accession>
<dbReference type="VEuPathDB" id="FungiDB:FUN_015993"/>
<evidence type="ECO:0000313" key="2">
    <source>
        <dbReference type="Proteomes" id="UP000232688"/>
    </source>
</evidence>
<reference evidence="1 2" key="2">
    <citation type="submission" date="2017-10" db="EMBL/GenBank/DDBJ databases">
        <title>Genome analyses suggest a sexual origin of heterokaryosis in a supposedly ancient asexual fungus.</title>
        <authorList>
            <person name="Corradi N."/>
            <person name="Sedzielewska K."/>
            <person name="Noel J."/>
            <person name="Charron P."/>
            <person name="Farinelli L."/>
            <person name="Marton T."/>
            <person name="Kruger M."/>
            <person name="Pelin A."/>
            <person name="Brachmann A."/>
            <person name="Corradi N."/>
        </authorList>
    </citation>
    <scope>NUCLEOTIDE SEQUENCE [LARGE SCALE GENOMIC DNA]</scope>
    <source>
        <strain evidence="1 2">A1</strain>
    </source>
</reference>
<dbReference type="VEuPathDB" id="FungiDB:RhiirA1_474139"/>